<dbReference type="PANTHER" id="PTHR16079">
    <property type="entry name" value="UBIQUITIN LIGASE PROTEIN CHFR"/>
    <property type="match status" value="1"/>
</dbReference>
<evidence type="ECO:0000313" key="9">
    <source>
        <dbReference type="Proteomes" id="UP000298327"/>
    </source>
</evidence>
<keyword evidence="9" id="KW-1185">Reference proteome</keyword>
<dbReference type="Gene3D" id="3.30.40.10">
    <property type="entry name" value="Zinc/RING finger domain, C3HC4 (zinc finger)"/>
    <property type="match status" value="1"/>
</dbReference>
<evidence type="ECO:0000256" key="4">
    <source>
        <dbReference type="ARBA" id="ARBA00023242"/>
    </source>
</evidence>
<dbReference type="EMBL" id="SEOQ01000073">
    <property type="protein sequence ID" value="TFY70965.1"/>
    <property type="molecule type" value="Genomic_DNA"/>
</dbReference>
<keyword evidence="3" id="KW-0833">Ubl conjugation pathway</keyword>
<feature type="compositionally biased region" description="Basic and acidic residues" evidence="6">
    <location>
        <begin position="518"/>
        <end position="527"/>
    </location>
</feature>
<dbReference type="Pfam" id="PF17979">
    <property type="entry name" value="zf-CRD"/>
    <property type="match status" value="1"/>
</dbReference>
<evidence type="ECO:0000256" key="3">
    <source>
        <dbReference type="ARBA" id="ARBA00022786"/>
    </source>
</evidence>
<keyword evidence="5" id="KW-0131">Cell cycle</keyword>
<protein>
    <recommendedName>
        <fullName evidence="7">E3 ubiquitin-protein ligase CHFR cysteine rich domain-containing protein</fullName>
    </recommendedName>
</protein>
<organism evidence="8 9">
    <name type="scientific">Dentipellis fragilis</name>
    <dbReference type="NCBI Taxonomy" id="205917"/>
    <lineage>
        <taxon>Eukaryota</taxon>
        <taxon>Fungi</taxon>
        <taxon>Dikarya</taxon>
        <taxon>Basidiomycota</taxon>
        <taxon>Agaricomycotina</taxon>
        <taxon>Agaricomycetes</taxon>
        <taxon>Russulales</taxon>
        <taxon>Hericiaceae</taxon>
        <taxon>Dentipellis</taxon>
    </lineage>
</organism>
<proteinExistence type="predicted"/>
<dbReference type="STRING" id="205917.A0A4Y9Z868"/>
<dbReference type="InterPro" id="IPR052256">
    <property type="entry name" value="E3_ubiquitin-ligase_CHFR"/>
</dbReference>
<dbReference type="InterPro" id="IPR040909">
    <property type="entry name" value="CHFR_Znf-CRD"/>
</dbReference>
<reference evidence="8 9" key="1">
    <citation type="submission" date="2019-02" db="EMBL/GenBank/DDBJ databases">
        <title>Genome sequencing of the rare red list fungi Dentipellis fragilis.</title>
        <authorList>
            <person name="Buettner E."/>
            <person name="Kellner H."/>
        </authorList>
    </citation>
    <scope>NUCLEOTIDE SEQUENCE [LARGE SCALE GENOMIC DNA]</scope>
    <source>
        <strain evidence="8 9">DSM 105465</strain>
    </source>
</reference>
<keyword evidence="2" id="KW-0808">Transferase</keyword>
<evidence type="ECO:0000256" key="2">
    <source>
        <dbReference type="ARBA" id="ARBA00022679"/>
    </source>
</evidence>
<name>A0A4Y9Z868_9AGAM</name>
<feature type="domain" description="E3 ubiquitin-protein ligase CHFR cysteine rich" evidence="7">
    <location>
        <begin position="253"/>
        <end position="397"/>
    </location>
</feature>
<accession>A0A4Y9Z868</accession>
<evidence type="ECO:0000256" key="5">
    <source>
        <dbReference type="ARBA" id="ARBA00023306"/>
    </source>
</evidence>
<dbReference type="InterPro" id="IPR013083">
    <property type="entry name" value="Znf_RING/FYVE/PHD"/>
</dbReference>
<gene>
    <name evidence="8" type="ORF">EVG20_g2051</name>
</gene>
<evidence type="ECO:0000259" key="7">
    <source>
        <dbReference type="Pfam" id="PF17979"/>
    </source>
</evidence>
<feature type="compositionally biased region" description="Pro residues" evidence="6">
    <location>
        <begin position="495"/>
        <end position="510"/>
    </location>
</feature>
<dbReference type="GO" id="GO:0006511">
    <property type="term" value="P:ubiquitin-dependent protein catabolic process"/>
    <property type="evidence" value="ECO:0007669"/>
    <property type="project" value="TreeGrafter"/>
</dbReference>
<sequence length="527" mass="58102">MSEEALLTYAQVVGPSTLAFPDLGGLASIDREPSTTLKRRASSSFEGLDVDSRKRLKEDMSQDHEEAVAQVPCIPDISVADDLAEELQCGCCSALLYRPVVVYPCQHYFCGRQVPSRFVVGRLLTGQFSCCALWVRNGGTNCPACRGVSKQVLPSRPLQLMIDILLRHDPSRARPEREKEQADEVYRNGVPIHIPTPREASPEPNLHQSAEFARPCPHCAAGNRYGWRCPHPVPDPVADPDNAWHTEDGCPPGHGYCGNCENLLALQAPTTTKCDMCQVSFCGIGVQGRCIAASLLAQHPHGMADLSDLIQSAEVYECFEGNAIEVDILLDHLSAQRITPRHIYRDIVEYISHQPRKFAPLLERDLFTDVHNVVAGPDPGIDSPRQRICRMCATEVLLYGLRDWWVRERRRGFLEPSVMSRPDCPDGSHCEKQNDQTHAKDYNHIITPPLELPPPTQPEASASQVADVDMAIVPEPSASSERDITAALLDNGDPLMPPYAPSSSPPPPDPDIFGSSQDFRDAVDAML</sequence>
<feature type="region of interest" description="Disordered" evidence="6">
    <location>
        <begin position="471"/>
        <end position="527"/>
    </location>
</feature>
<dbReference type="GO" id="GO:0016567">
    <property type="term" value="P:protein ubiquitination"/>
    <property type="evidence" value="ECO:0007669"/>
    <property type="project" value="TreeGrafter"/>
</dbReference>
<comment type="subcellular location">
    <subcellularLocation>
        <location evidence="1">Nucleus</location>
    </subcellularLocation>
</comment>
<dbReference type="OrthoDB" id="1305878at2759"/>
<evidence type="ECO:0000256" key="6">
    <source>
        <dbReference type="SAM" id="MobiDB-lite"/>
    </source>
</evidence>
<evidence type="ECO:0000256" key="1">
    <source>
        <dbReference type="ARBA" id="ARBA00004123"/>
    </source>
</evidence>
<comment type="caution">
    <text evidence="8">The sequence shown here is derived from an EMBL/GenBank/DDBJ whole genome shotgun (WGS) entry which is preliminary data.</text>
</comment>
<keyword evidence="4" id="KW-0539">Nucleus</keyword>
<dbReference type="Proteomes" id="UP000298327">
    <property type="component" value="Unassembled WGS sequence"/>
</dbReference>
<evidence type="ECO:0000313" key="8">
    <source>
        <dbReference type="EMBL" id="TFY70965.1"/>
    </source>
</evidence>
<dbReference type="PANTHER" id="PTHR16079:SF4">
    <property type="entry name" value="E3 UBIQUITIN-PROTEIN LIGASE CHFR"/>
    <property type="match status" value="1"/>
</dbReference>
<dbReference type="AlphaFoldDB" id="A0A4Y9Z868"/>
<dbReference type="GO" id="GO:0005634">
    <property type="term" value="C:nucleus"/>
    <property type="evidence" value="ECO:0007669"/>
    <property type="project" value="UniProtKB-SubCell"/>
</dbReference>
<dbReference type="GO" id="GO:0004842">
    <property type="term" value="F:ubiquitin-protein transferase activity"/>
    <property type="evidence" value="ECO:0007669"/>
    <property type="project" value="TreeGrafter"/>
</dbReference>